<organism evidence="1 2">
    <name type="scientific">Mycobacteroides abscessus subsp. massiliense</name>
    <dbReference type="NCBI Taxonomy" id="1962118"/>
    <lineage>
        <taxon>Bacteria</taxon>
        <taxon>Bacillati</taxon>
        <taxon>Actinomycetota</taxon>
        <taxon>Actinomycetes</taxon>
        <taxon>Mycobacteriales</taxon>
        <taxon>Mycobacteriaceae</taxon>
        <taxon>Mycobacteroides</taxon>
        <taxon>Mycobacteroides abscessus</taxon>
    </lineage>
</organism>
<reference evidence="1 2" key="1">
    <citation type="submission" date="2016-11" db="EMBL/GenBank/DDBJ databases">
        <authorList>
            <consortium name="Pathogen Informatics"/>
        </authorList>
    </citation>
    <scope>NUCLEOTIDE SEQUENCE [LARGE SCALE GENOMIC DNA]</scope>
    <source>
        <strain evidence="1 2">911</strain>
    </source>
</reference>
<evidence type="ECO:0000313" key="1">
    <source>
        <dbReference type="EMBL" id="SKM89329.1"/>
    </source>
</evidence>
<name>A0A1U5W5B9_9MYCO</name>
<accession>A0A1U5W5B9</accession>
<proteinExistence type="predicted"/>
<sequence length="58" mass="6387">MDSAGRRSEVLDRRQTLADCNTKVVLVGGVAYGPRTRASVKVTRFLGERNGGYCNEQK</sequence>
<evidence type="ECO:0000313" key="2">
    <source>
        <dbReference type="Proteomes" id="UP000190074"/>
    </source>
</evidence>
<dbReference type="EMBL" id="FVGW01000018">
    <property type="protein sequence ID" value="SKM89329.1"/>
    <property type="molecule type" value="Genomic_DNA"/>
</dbReference>
<dbReference type="AlphaFoldDB" id="A0A1U5W5B9"/>
<gene>
    <name evidence="1" type="ORF">SAMEA2259716_05406</name>
</gene>
<protein>
    <submittedName>
        <fullName evidence="1">Uncharacterized protein</fullName>
    </submittedName>
</protein>
<dbReference type="Proteomes" id="UP000190074">
    <property type="component" value="Unassembled WGS sequence"/>
</dbReference>